<name>A0AAN9SG57_PSOTE</name>
<evidence type="ECO:0000313" key="1">
    <source>
        <dbReference type="EMBL" id="KAK7395512.1"/>
    </source>
</evidence>
<dbReference type="Gene3D" id="2.80.10.50">
    <property type="match status" value="1"/>
</dbReference>
<reference evidence="1 2" key="1">
    <citation type="submission" date="2024-01" db="EMBL/GenBank/DDBJ databases">
        <title>The genomes of 5 underutilized Papilionoideae crops provide insights into root nodulation and disease resistanc.</title>
        <authorList>
            <person name="Jiang F."/>
        </authorList>
    </citation>
    <scope>NUCLEOTIDE SEQUENCE [LARGE SCALE GENOMIC DNA]</scope>
    <source>
        <strain evidence="1">DUOXIRENSHENG_FW03</strain>
        <tissue evidence="1">Leaves</tissue>
    </source>
</reference>
<proteinExistence type="predicted"/>
<dbReference type="AlphaFoldDB" id="A0AAN9SG57"/>
<accession>A0AAN9SG57</accession>
<protein>
    <submittedName>
        <fullName evidence="1">Uncharacterized protein</fullName>
    </submittedName>
</protein>
<evidence type="ECO:0000313" key="2">
    <source>
        <dbReference type="Proteomes" id="UP001386955"/>
    </source>
</evidence>
<keyword evidence="2" id="KW-1185">Reference proteome</keyword>
<dbReference type="Proteomes" id="UP001386955">
    <property type="component" value="Unassembled WGS sequence"/>
</dbReference>
<organism evidence="1 2">
    <name type="scientific">Psophocarpus tetragonolobus</name>
    <name type="common">Winged bean</name>
    <name type="synonym">Dolichos tetragonolobus</name>
    <dbReference type="NCBI Taxonomy" id="3891"/>
    <lineage>
        <taxon>Eukaryota</taxon>
        <taxon>Viridiplantae</taxon>
        <taxon>Streptophyta</taxon>
        <taxon>Embryophyta</taxon>
        <taxon>Tracheophyta</taxon>
        <taxon>Spermatophyta</taxon>
        <taxon>Magnoliopsida</taxon>
        <taxon>eudicotyledons</taxon>
        <taxon>Gunneridae</taxon>
        <taxon>Pentapetalae</taxon>
        <taxon>rosids</taxon>
        <taxon>fabids</taxon>
        <taxon>Fabales</taxon>
        <taxon>Fabaceae</taxon>
        <taxon>Papilionoideae</taxon>
        <taxon>50 kb inversion clade</taxon>
        <taxon>NPAAA clade</taxon>
        <taxon>indigoferoid/millettioid clade</taxon>
        <taxon>Phaseoleae</taxon>
        <taxon>Psophocarpus</taxon>
    </lineage>
</organism>
<comment type="caution">
    <text evidence="1">The sequence shown here is derived from an EMBL/GenBank/DDBJ whole genome shotgun (WGS) entry which is preliminary data.</text>
</comment>
<dbReference type="SUPFAM" id="SSF50386">
    <property type="entry name" value="STI-like"/>
    <property type="match status" value="1"/>
</dbReference>
<dbReference type="InterPro" id="IPR011065">
    <property type="entry name" value="Kunitz_inhibitor_STI-like_sf"/>
</dbReference>
<dbReference type="EMBL" id="JAYMYS010000004">
    <property type="protein sequence ID" value="KAK7395512.1"/>
    <property type="molecule type" value="Genomic_DNA"/>
</dbReference>
<sequence length="116" mass="12415">MITPDGAKGDRLKLAKTGKETWPLSVIAGSFGIPVKVSSASRSGYIRPGRVNLTFVDEVPPCATTPATWALVNGLSEKPLVKTNMTTAISFSSAHSRVTIVTILGLLRAMIGFWVW</sequence>
<gene>
    <name evidence="1" type="ORF">VNO78_16071</name>
</gene>